<feature type="region of interest" description="Disordered" evidence="1">
    <location>
        <begin position="1"/>
        <end position="23"/>
    </location>
</feature>
<organism evidence="2 3">
    <name type="scientific">Diploptera punctata</name>
    <name type="common">Pacific beetle cockroach</name>
    <dbReference type="NCBI Taxonomy" id="6984"/>
    <lineage>
        <taxon>Eukaryota</taxon>
        <taxon>Metazoa</taxon>
        <taxon>Ecdysozoa</taxon>
        <taxon>Arthropoda</taxon>
        <taxon>Hexapoda</taxon>
        <taxon>Insecta</taxon>
        <taxon>Pterygota</taxon>
        <taxon>Neoptera</taxon>
        <taxon>Polyneoptera</taxon>
        <taxon>Dictyoptera</taxon>
        <taxon>Blattodea</taxon>
        <taxon>Blaberoidea</taxon>
        <taxon>Blaberidae</taxon>
        <taxon>Diplopterinae</taxon>
        <taxon>Diploptera</taxon>
    </lineage>
</organism>
<accession>A0AAD8ELR9</accession>
<sequence>MGNRQSRAAPSPGERSWISEPGTQRRAVQRFQEILPRQQAAVQERASQVPRQAQVPQQEVEGAVALPSTYGSIQQPETEMESEQEETMPKPLVPPELLKEVKGFVYHEPDLVLHIHKTLGELEKIARNIDSTKTNIRASTNELLILYNKTTNVFKDYDPIDETIARAIQKLDENVNVQDEVTNGFIAAAESIHRSIQRLNLQISQMTSAVIKKMPTSALVTEP</sequence>
<evidence type="ECO:0000313" key="2">
    <source>
        <dbReference type="EMBL" id="KAJ9595390.1"/>
    </source>
</evidence>
<dbReference type="AlphaFoldDB" id="A0AAD8ELR9"/>
<comment type="caution">
    <text evidence="2">The sequence shown here is derived from an EMBL/GenBank/DDBJ whole genome shotgun (WGS) entry which is preliminary data.</text>
</comment>
<dbReference type="Proteomes" id="UP001233999">
    <property type="component" value="Unassembled WGS sequence"/>
</dbReference>
<reference evidence="2" key="2">
    <citation type="submission" date="2023-05" db="EMBL/GenBank/DDBJ databases">
        <authorList>
            <person name="Fouks B."/>
        </authorList>
    </citation>
    <scope>NUCLEOTIDE SEQUENCE</scope>
    <source>
        <strain evidence="2">Stay&amp;Tobe</strain>
        <tissue evidence="2">Testes</tissue>
    </source>
</reference>
<reference evidence="2" key="1">
    <citation type="journal article" date="2023" name="IScience">
        <title>Live-bearing cockroach genome reveals convergent evolutionary mechanisms linked to viviparity in insects and beyond.</title>
        <authorList>
            <person name="Fouks B."/>
            <person name="Harrison M.C."/>
            <person name="Mikhailova A.A."/>
            <person name="Marchal E."/>
            <person name="English S."/>
            <person name="Carruthers M."/>
            <person name="Jennings E.C."/>
            <person name="Chiamaka E.L."/>
            <person name="Frigard R.A."/>
            <person name="Pippel M."/>
            <person name="Attardo G.M."/>
            <person name="Benoit J.B."/>
            <person name="Bornberg-Bauer E."/>
            <person name="Tobe S.S."/>
        </authorList>
    </citation>
    <scope>NUCLEOTIDE SEQUENCE</scope>
    <source>
        <strain evidence="2">Stay&amp;Tobe</strain>
    </source>
</reference>
<feature type="compositionally biased region" description="Polar residues" evidence="1">
    <location>
        <begin position="45"/>
        <end position="57"/>
    </location>
</feature>
<dbReference type="EMBL" id="JASPKZ010002342">
    <property type="protein sequence ID" value="KAJ9595390.1"/>
    <property type="molecule type" value="Genomic_DNA"/>
</dbReference>
<gene>
    <name evidence="2" type="ORF">L9F63_013414</name>
</gene>
<name>A0AAD8ELR9_DIPPU</name>
<proteinExistence type="predicted"/>
<keyword evidence="3" id="KW-1185">Reference proteome</keyword>
<feature type="region of interest" description="Disordered" evidence="1">
    <location>
        <begin position="39"/>
        <end position="58"/>
    </location>
</feature>
<evidence type="ECO:0000313" key="3">
    <source>
        <dbReference type="Proteomes" id="UP001233999"/>
    </source>
</evidence>
<evidence type="ECO:0000256" key="1">
    <source>
        <dbReference type="SAM" id="MobiDB-lite"/>
    </source>
</evidence>
<protein>
    <submittedName>
        <fullName evidence="2">Uncharacterized protein</fullName>
    </submittedName>
</protein>